<dbReference type="AlphaFoldDB" id="A0A3R5XXX8"/>
<dbReference type="SUPFAM" id="SSF51658">
    <property type="entry name" value="Xylose isomerase-like"/>
    <property type="match status" value="1"/>
</dbReference>
<dbReference type="Gene3D" id="3.20.20.150">
    <property type="entry name" value="Divalent-metal-dependent TIM barrel enzymes"/>
    <property type="match status" value="1"/>
</dbReference>
<evidence type="ECO:0000313" key="1">
    <source>
        <dbReference type="EMBL" id="QAR33452.1"/>
    </source>
</evidence>
<reference evidence="1 2" key="1">
    <citation type="submission" date="2019-01" db="EMBL/GenBank/DDBJ databases">
        <title>Geovibrio thiophilus DSM 11263, complete genome.</title>
        <authorList>
            <person name="Spring S."/>
            <person name="Bunk B."/>
            <person name="Sproer C."/>
        </authorList>
    </citation>
    <scope>NUCLEOTIDE SEQUENCE [LARGE SCALE GENOMIC DNA]</scope>
    <source>
        <strain evidence="1 2">DSM 11263</strain>
    </source>
</reference>
<evidence type="ECO:0008006" key="3">
    <source>
        <dbReference type="Google" id="ProtNLM"/>
    </source>
</evidence>
<dbReference type="OrthoDB" id="9792261at2"/>
<dbReference type="NCBIfam" id="NF041277">
    <property type="entry name" value="coba_remo_CbiR"/>
    <property type="match status" value="1"/>
</dbReference>
<proteinExistence type="predicted"/>
<dbReference type="EMBL" id="CP035108">
    <property type="protein sequence ID" value="QAR33452.1"/>
    <property type="molecule type" value="Genomic_DNA"/>
</dbReference>
<dbReference type="Proteomes" id="UP000287502">
    <property type="component" value="Chromosome"/>
</dbReference>
<sequence>MRCRLFCAAVLRRVSSMRIAAPSFIKRADRITNVRFLQEFVDEVELLYMSSLYEGDEPDPAEVAELAATGMRFNVHMPYDIDLSKKENWAVIERYAELLLPLEAHTHTLHIQKEDSFFEHLINFIAKTDLPVTLENGGDDANLFGLIPNEPVWICADLGHVLHYGGTVEDIIRHWGRDIGLIHLHGSDGMRDHQSLKYIDKNTLRLIKNFAELQELTVCVEVFEENAFLESLDILLSL</sequence>
<keyword evidence="2" id="KW-1185">Reference proteome</keyword>
<accession>A0A3R5XXX8</accession>
<evidence type="ECO:0000313" key="2">
    <source>
        <dbReference type="Proteomes" id="UP000287502"/>
    </source>
</evidence>
<name>A0A3R5XXX8_9BACT</name>
<protein>
    <recommendedName>
        <fullName evidence="3">Sugar phosphate isomerase/epimerase</fullName>
    </recommendedName>
</protein>
<gene>
    <name evidence="1" type="ORF">EP073_08575</name>
</gene>
<dbReference type="KEGG" id="gtl:EP073_08575"/>
<organism evidence="1 2">
    <name type="scientific">Geovibrio thiophilus</name>
    <dbReference type="NCBI Taxonomy" id="139438"/>
    <lineage>
        <taxon>Bacteria</taxon>
        <taxon>Pseudomonadati</taxon>
        <taxon>Deferribacterota</taxon>
        <taxon>Deferribacteres</taxon>
        <taxon>Deferribacterales</taxon>
        <taxon>Geovibrionaceae</taxon>
        <taxon>Geovibrio</taxon>
    </lineage>
</organism>
<dbReference type="InterPro" id="IPR036237">
    <property type="entry name" value="Xyl_isomerase-like_sf"/>
</dbReference>